<dbReference type="HOGENOM" id="CLU_2435086_0_0_9"/>
<gene>
    <name evidence="2" type="ORF">BRLA_c018230</name>
</gene>
<sequence length="90" mass="10418">MKKCNTSFVLSLLANIGFILFIIADFSFSFGKVYWLQWGLLLNFLIMIYFISLMFTFYEYVKGVCNNSFIGGLTLNILGFILYLMYTSSL</sequence>
<keyword evidence="1" id="KW-1133">Transmembrane helix</keyword>
<keyword evidence="3" id="KW-1185">Reference proteome</keyword>
<proteinExistence type="predicted"/>
<feature type="transmembrane region" description="Helical" evidence="1">
    <location>
        <begin position="7"/>
        <end position="28"/>
    </location>
</feature>
<organism evidence="2 3">
    <name type="scientific">Brevibacillus laterosporus LMG 15441</name>
    <dbReference type="NCBI Taxonomy" id="1042163"/>
    <lineage>
        <taxon>Bacteria</taxon>
        <taxon>Bacillati</taxon>
        <taxon>Bacillota</taxon>
        <taxon>Bacilli</taxon>
        <taxon>Bacillales</taxon>
        <taxon>Paenibacillaceae</taxon>
        <taxon>Brevibacillus</taxon>
    </lineage>
</organism>
<accession>A0A075R9A6</accession>
<name>A0A075R9A6_BRELA</name>
<dbReference type="KEGG" id="blr:BRLA_c018230"/>
<feature type="transmembrane region" description="Helical" evidence="1">
    <location>
        <begin position="69"/>
        <end position="86"/>
    </location>
</feature>
<reference evidence="2 3" key="1">
    <citation type="journal article" date="2011" name="J. Bacteriol.">
        <title>Genome sequence of Brevibacillus laterosporus LMG 15441, a pathogen of invertebrates.</title>
        <authorList>
            <person name="Djukic M."/>
            <person name="Poehlein A."/>
            <person name="Thurmer A."/>
            <person name="Daniel R."/>
        </authorList>
    </citation>
    <scope>NUCLEOTIDE SEQUENCE [LARGE SCALE GENOMIC DNA]</scope>
    <source>
        <strain evidence="2 3">LMG 15441</strain>
    </source>
</reference>
<evidence type="ECO:0000256" key="1">
    <source>
        <dbReference type="SAM" id="Phobius"/>
    </source>
</evidence>
<evidence type="ECO:0000313" key="2">
    <source>
        <dbReference type="EMBL" id="AIG26145.1"/>
    </source>
</evidence>
<dbReference type="AlphaFoldDB" id="A0A075R9A6"/>
<protein>
    <submittedName>
        <fullName evidence="2">Uncharacterized protein</fullName>
    </submittedName>
</protein>
<evidence type="ECO:0000313" key="3">
    <source>
        <dbReference type="Proteomes" id="UP000005850"/>
    </source>
</evidence>
<dbReference type="Proteomes" id="UP000005850">
    <property type="component" value="Chromosome"/>
</dbReference>
<feature type="transmembrane region" description="Helical" evidence="1">
    <location>
        <begin position="34"/>
        <end position="57"/>
    </location>
</feature>
<dbReference type="EMBL" id="CP007806">
    <property type="protein sequence ID" value="AIG26145.1"/>
    <property type="molecule type" value="Genomic_DNA"/>
</dbReference>
<keyword evidence="1" id="KW-0812">Transmembrane</keyword>
<keyword evidence="1" id="KW-0472">Membrane</keyword>